<dbReference type="CTD" id="27429"/>
<dbReference type="AlphaFoldDB" id="A0A9J7EAA8"/>
<evidence type="ECO:0000256" key="5">
    <source>
        <dbReference type="ARBA" id="ARBA00010541"/>
    </source>
</evidence>
<protein>
    <recommendedName>
        <fullName evidence="8">N-acetyl-D-glucosamine kinase</fullName>
        <ecNumber evidence="6">2.7.1.59</ecNumber>
        <ecNumber evidence="7">3.4.21.108</ecNumber>
    </recommendedName>
    <alternativeName>
        <fullName evidence="21">GlcNAc kinase</fullName>
    </alternativeName>
    <alternativeName>
        <fullName evidence="20">High temperature requirement protein A2</fullName>
    </alternativeName>
    <alternativeName>
        <fullName evidence="9">Serine protease HTRA2, mitochondrial</fullName>
    </alternativeName>
</protein>
<dbReference type="PANTHER" id="PTHR22939">
    <property type="entry name" value="SERINE PROTEASE FAMILY S1C HTRA-RELATED"/>
    <property type="match status" value="1"/>
</dbReference>
<keyword evidence="24" id="KW-1185">Reference proteome</keyword>
<comment type="catalytic activity">
    <reaction evidence="1">
        <text>Cleavage of non-polar aliphatic amino-acids at the P1 position, with a preference for Val, Ile and Met. At the P2 and P3 positions, Arg is selected most strongly with a secondary preference for other hydrophilic residues.</text>
        <dbReference type="EC" id="3.4.21.108"/>
    </reaction>
</comment>
<evidence type="ECO:0000256" key="14">
    <source>
        <dbReference type="ARBA" id="ARBA00022825"/>
    </source>
</evidence>
<dbReference type="GO" id="GO:0045127">
    <property type="term" value="F:N-acetylglucosamine kinase activity"/>
    <property type="evidence" value="ECO:0007669"/>
    <property type="project" value="UniProtKB-EC"/>
</dbReference>
<keyword evidence="15" id="KW-0809">Transit peptide</keyword>
<evidence type="ECO:0000256" key="15">
    <source>
        <dbReference type="ARBA" id="ARBA00022946"/>
    </source>
</evidence>
<evidence type="ECO:0000256" key="9">
    <source>
        <dbReference type="ARBA" id="ARBA00016929"/>
    </source>
</evidence>
<dbReference type="GO" id="GO:0006915">
    <property type="term" value="P:apoptotic process"/>
    <property type="evidence" value="ECO:0007669"/>
    <property type="project" value="UniProtKB-KW"/>
</dbReference>
<gene>
    <name evidence="25" type="primary">LOC111356977</name>
</gene>
<evidence type="ECO:0000256" key="4">
    <source>
        <dbReference type="ARBA" id="ARBA00006198"/>
    </source>
</evidence>
<keyword evidence="16" id="KW-1133">Transmembrane helix</keyword>
<evidence type="ECO:0000256" key="3">
    <source>
        <dbReference type="ARBA" id="ARBA00004375"/>
    </source>
</evidence>
<dbReference type="InterPro" id="IPR001940">
    <property type="entry name" value="Peptidase_S1C"/>
</dbReference>
<dbReference type="GO" id="GO:0031966">
    <property type="term" value="C:mitochondrial membrane"/>
    <property type="evidence" value="ECO:0007669"/>
    <property type="project" value="UniProtKB-SubCell"/>
</dbReference>
<dbReference type="InterPro" id="IPR041489">
    <property type="entry name" value="PDZ_6"/>
</dbReference>
<keyword evidence="12" id="KW-0053">Apoptosis</keyword>
<keyword evidence="10" id="KW-0645">Protease</keyword>
<dbReference type="Pfam" id="PF13365">
    <property type="entry name" value="Trypsin_2"/>
    <property type="match status" value="1"/>
</dbReference>
<dbReference type="SMART" id="SM00228">
    <property type="entry name" value="PDZ"/>
    <property type="match status" value="1"/>
</dbReference>
<evidence type="ECO:0000259" key="23">
    <source>
        <dbReference type="PROSITE" id="PS50106"/>
    </source>
</evidence>
<dbReference type="PANTHER" id="PTHR22939:SF129">
    <property type="entry name" value="SERINE PROTEASE HTRA2, MITOCHONDRIAL"/>
    <property type="match status" value="1"/>
</dbReference>
<dbReference type="KEGG" id="sliu:111356977"/>
<evidence type="ECO:0000256" key="7">
    <source>
        <dbReference type="ARBA" id="ARBA00013033"/>
    </source>
</evidence>
<dbReference type="OrthoDB" id="4217619at2759"/>
<evidence type="ECO:0000256" key="2">
    <source>
        <dbReference type="ARBA" id="ARBA00004304"/>
    </source>
</evidence>
<dbReference type="GeneID" id="111356977"/>
<evidence type="ECO:0000313" key="25">
    <source>
        <dbReference type="RefSeq" id="XP_022827230.1"/>
    </source>
</evidence>
<evidence type="ECO:0000256" key="13">
    <source>
        <dbReference type="ARBA" id="ARBA00022801"/>
    </source>
</evidence>
<name>A0A9J7EAA8_SPOLT</name>
<organism evidence="24 25">
    <name type="scientific">Spodoptera litura</name>
    <name type="common">Asian cotton leafworm</name>
    <dbReference type="NCBI Taxonomy" id="69820"/>
    <lineage>
        <taxon>Eukaryota</taxon>
        <taxon>Metazoa</taxon>
        <taxon>Ecdysozoa</taxon>
        <taxon>Arthropoda</taxon>
        <taxon>Hexapoda</taxon>
        <taxon>Insecta</taxon>
        <taxon>Pterygota</taxon>
        <taxon>Neoptera</taxon>
        <taxon>Endopterygota</taxon>
        <taxon>Lepidoptera</taxon>
        <taxon>Glossata</taxon>
        <taxon>Ditrysia</taxon>
        <taxon>Noctuoidea</taxon>
        <taxon>Noctuidae</taxon>
        <taxon>Amphipyrinae</taxon>
        <taxon>Spodoptera</taxon>
    </lineage>
</organism>
<evidence type="ECO:0000256" key="16">
    <source>
        <dbReference type="ARBA" id="ARBA00022989"/>
    </source>
</evidence>
<dbReference type="InterPro" id="IPR002731">
    <property type="entry name" value="ATPase_BadF"/>
</dbReference>
<dbReference type="PROSITE" id="PS50106">
    <property type="entry name" value="PDZ"/>
    <property type="match status" value="1"/>
</dbReference>
<evidence type="ECO:0000313" key="24">
    <source>
        <dbReference type="Proteomes" id="UP000301870"/>
    </source>
</evidence>
<evidence type="ECO:0000256" key="17">
    <source>
        <dbReference type="ARBA" id="ARBA00023128"/>
    </source>
</evidence>
<evidence type="ECO:0000256" key="20">
    <source>
        <dbReference type="ARBA" id="ARBA00029644"/>
    </source>
</evidence>
<keyword evidence="14" id="KW-0720">Serine protease</keyword>
<accession>A0A9J7EAA8</accession>
<comment type="function">
    <text evidence="22">Serine protease that shows proteolytic activity against a non-specific substrate beta-casein. Promotes or induces cell death either by direct binding to and inhibition of BIRC proteins (also called inhibitor of apoptosis proteins, IAPs), leading to an increase in caspase activity, or by a BIRC inhibition-independent, caspase-independent and serine protease activity-dependent mechanism. Can antagonize antiapoptotic activity of th/Diap1 by directly inducing the degradation of th/Diap1.</text>
</comment>
<comment type="similarity">
    <text evidence="5">Belongs to the peptidase S1C family.</text>
</comment>
<dbReference type="InterPro" id="IPR036034">
    <property type="entry name" value="PDZ_sf"/>
</dbReference>
<dbReference type="Gene3D" id="2.40.10.120">
    <property type="match status" value="1"/>
</dbReference>
<dbReference type="EC" id="2.7.1.59" evidence="6"/>
<evidence type="ECO:0000256" key="19">
    <source>
        <dbReference type="ARBA" id="ARBA00023145"/>
    </source>
</evidence>
<evidence type="ECO:0000256" key="22">
    <source>
        <dbReference type="ARBA" id="ARBA00035606"/>
    </source>
</evidence>
<dbReference type="GO" id="GO:0004252">
    <property type="term" value="F:serine-type endopeptidase activity"/>
    <property type="evidence" value="ECO:0007669"/>
    <property type="project" value="InterPro"/>
</dbReference>
<evidence type="ECO:0000256" key="10">
    <source>
        <dbReference type="ARBA" id="ARBA00022670"/>
    </source>
</evidence>
<keyword evidence="13" id="KW-0378">Hydrolase</keyword>
<dbReference type="GO" id="GO:0007005">
    <property type="term" value="P:mitochondrion organization"/>
    <property type="evidence" value="ECO:0007669"/>
    <property type="project" value="UniProtKB-ARBA"/>
</dbReference>
<dbReference type="EC" id="3.4.21.108" evidence="7"/>
<keyword evidence="11" id="KW-0812">Transmembrane</keyword>
<dbReference type="GO" id="GO:0006508">
    <property type="term" value="P:proteolysis"/>
    <property type="evidence" value="ECO:0007669"/>
    <property type="project" value="UniProtKB-KW"/>
</dbReference>
<proteinExistence type="inferred from homology"/>
<dbReference type="SUPFAM" id="SSF50494">
    <property type="entry name" value="Trypsin-like serine proteases"/>
    <property type="match status" value="1"/>
</dbReference>
<dbReference type="RefSeq" id="XP_022827230.1">
    <property type="nucleotide sequence ID" value="XM_022971462.1"/>
</dbReference>
<dbReference type="Pfam" id="PF17820">
    <property type="entry name" value="PDZ_6"/>
    <property type="match status" value="1"/>
</dbReference>
<dbReference type="PRINTS" id="PR00834">
    <property type="entry name" value="PROTEASES2C"/>
</dbReference>
<evidence type="ECO:0000256" key="18">
    <source>
        <dbReference type="ARBA" id="ARBA00023136"/>
    </source>
</evidence>
<keyword evidence="19" id="KW-0865">Zymogen</keyword>
<dbReference type="InterPro" id="IPR001478">
    <property type="entry name" value="PDZ"/>
</dbReference>
<evidence type="ECO:0000256" key="1">
    <source>
        <dbReference type="ARBA" id="ARBA00001760"/>
    </source>
</evidence>
<dbReference type="InterPro" id="IPR009003">
    <property type="entry name" value="Peptidase_S1_PA"/>
</dbReference>
<evidence type="ECO:0000256" key="8">
    <source>
        <dbReference type="ARBA" id="ARBA00014974"/>
    </source>
</evidence>
<comment type="subcellular location">
    <subcellularLocation>
        <location evidence="3">Mitochondrion intermembrane space</location>
        <topology evidence="3">Single-pass membrane protein</topology>
    </subcellularLocation>
    <subcellularLocation>
        <location evidence="2">Mitochondrion membrane</location>
        <topology evidence="2">Single-pass membrane protein</topology>
    </subcellularLocation>
</comment>
<evidence type="ECO:0000256" key="12">
    <source>
        <dbReference type="ARBA" id="ARBA00022703"/>
    </source>
</evidence>
<dbReference type="CDD" id="cd06785">
    <property type="entry name" value="cpPDZ_HtrA-like"/>
    <property type="match status" value="1"/>
</dbReference>
<keyword evidence="17" id="KW-0496">Mitochondrion</keyword>
<comment type="similarity">
    <text evidence="4">Belongs to the eukaryotic-type N-acetylglucosamine kinase family.</text>
</comment>
<dbReference type="Pfam" id="PF01869">
    <property type="entry name" value="BcrAD_BadFG"/>
    <property type="match status" value="1"/>
</dbReference>
<dbReference type="GO" id="GO:0043065">
    <property type="term" value="P:positive regulation of apoptotic process"/>
    <property type="evidence" value="ECO:0007669"/>
    <property type="project" value="TreeGrafter"/>
</dbReference>
<evidence type="ECO:0000256" key="21">
    <source>
        <dbReference type="ARBA" id="ARBA00031123"/>
    </source>
</evidence>
<evidence type="ECO:0000256" key="6">
    <source>
        <dbReference type="ARBA" id="ARBA00012122"/>
    </source>
</evidence>
<reference evidence="25" key="1">
    <citation type="submission" date="2025-08" db="UniProtKB">
        <authorList>
            <consortium name="RefSeq"/>
        </authorList>
    </citation>
    <scope>IDENTIFICATION</scope>
    <source>
        <strain evidence="25">Ishihara</strain>
        <tissue evidence="25">Whole body</tissue>
    </source>
</reference>
<sequence length="807" mass="87290">MLNTAKEKAGIPQNQPLDALGLTLSGCEQESSNSELAASVLAKDPNAAYDVYVASDTAGSLVTGAPDGGMVLIAGTGSNALLRTCGGEQIGCGGWGYLLGDEGGAYWIAYKAVKAIFDHIDGLNPTPLPIDRVWEAIREHFGADTRADLLPHVYKDFDKSKFAGLTLKLAELAKQEDSLACHLFDCAGEALACHVRSLASKARTRKLRVVCVGSVWKSWDLLKTSFLKKLRDSDVATTLEFVRLRVSSAMGAAWLAAKHVNYELPRDDEAFCSVFYTYYRDRNRNEFEDEVRGYNENRNIDEPSNEGFTDYDLLNDFIEGKDKNIELVDGVLVRRDVVNGQGVNGHAANGQGVNGHAANGHAVNGQGVNGHAVNGQGVNGHAVNGSSTFNELRDFSLMNINHCDCCIELTVSLSTMNISRFSRLIQIKPVKNISYRCSSRALEYFNSNNNRNGAKSSYYSGILAVAAGVIGYISLKNKLLAATVINNDLKGRREKFNFIADVVAVSAPSVVYIEIKDGRRLDLFSGQPVTLSNGSGFIVKEDGLILTNAHVVVNKPNAIVNVRLFDGSIHTGFVEDVDLKSDLATLRIPVKGLPVMKLGSSADIQPGEWVVAMGSPLALSNTVTAGVVSSTQRASEELGLRGKDMVYIQTDAPITFGNSGGPLVNLDGEAIGINSMKVTSGISFAIPIDYVKEFLAKRTTKSPQVSRRYLGITMLSLTPNILMELRMRNPEMPTDIEHGILVWKVIIGSPAYNGGLQPGDIVTSINDKPVRTASDIYLILENTSGSLRIEVVRGRQRVALTVSPETH</sequence>
<dbReference type="Proteomes" id="UP000301870">
    <property type="component" value="Chromosome 24"/>
</dbReference>
<dbReference type="SUPFAM" id="SSF50156">
    <property type="entry name" value="PDZ domain-like"/>
    <property type="match status" value="1"/>
</dbReference>
<dbReference type="Gene3D" id="3.30.420.40">
    <property type="match status" value="1"/>
</dbReference>
<keyword evidence="18" id="KW-0472">Membrane</keyword>
<dbReference type="GO" id="GO:0005758">
    <property type="term" value="C:mitochondrial intermembrane space"/>
    <property type="evidence" value="ECO:0007669"/>
    <property type="project" value="UniProtKB-SubCell"/>
</dbReference>
<feature type="domain" description="PDZ" evidence="23">
    <location>
        <begin position="693"/>
        <end position="795"/>
    </location>
</feature>
<dbReference type="InterPro" id="IPR043129">
    <property type="entry name" value="ATPase_NBD"/>
</dbReference>
<dbReference type="FunFam" id="2.40.10.120:FF:000004">
    <property type="entry name" value="Serine protease HTRA2, mitochondrial"/>
    <property type="match status" value="1"/>
</dbReference>
<dbReference type="SUPFAM" id="SSF53067">
    <property type="entry name" value="Actin-like ATPase domain"/>
    <property type="match status" value="1"/>
</dbReference>
<dbReference type="Gene3D" id="2.30.42.10">
    <property type="match status" value="1"/>
</dbReference>
<evidence type="ECO:0000256" key="11">
    <source>
        <dbReference type="ARBA" id="ARBA00022692"/>
    </source>
</evidence>